<keyword evidence="1" id="KW-0732">Signal</keyword>
<dbReference type="EMBL" id="FOWQ01000001">
    <property type="protein sequence ID" value="SFO72778.1"/>
    <property type="molecule type" value="Genomic_DNA"/>
</dbReference>
<feature type="chain" id="PRO_5038399690" evidence="1">
    <location>
        <begin position="25"/>
        <end position="144"/>
    </location>
</feature>
<dbReference type="RefSeq" id="WP_136697162.1">
    <property type="nucleotide sequence ID" value="NZ_FOWQ01000001.1"/>
</dbReference>
<proteinExistence type="predicted"/>
<evidence type="ECO:0000313" key="2">
    <source>
        <dbReference type="EMBL" id="SFO72778.1"/>
    </source>
</evidence>
<evidence type="ECO:0000256" key="1">
    <source>
        <dbReference type="SAM" id="SignalP"/>
    </source>
</evidence>
<feature type="signal peptide" evidence="1">
    <location>
        <begin position="1"/>
        <end position="24"/>
    </location>
</feature>
<sequence length="144" mass="14247">MSRVLTTGVAAAAAVLLAACGGDADDTTAPAATRAATAPAGQGFCEQAAGTDERVEAALADLGDASLTDVVRELAADLRSVEPPAAIAGDWDTLAGGLDRLADSLADVDLTDPGSLTALEDVAGDLDAASDRVDAYLRDECGTG</sequence>
<dbReference type="STRING" id="1523247.SAMN05660464_0793"/>
<evidence type="ECO:0000313" key="3">
    <source>
        <dbReference type="Proteomes" id="UP000198857"/>
    </source>
</evidence>
<protein>
    <submittedName>
        <fullName evidence="2">Uncharacterized protein</fullName>
    </submittedName>
</protein>
<dbReference type="Proteomes" id="UP000198857">
    <property type="component" value="Unassembled WGS sequence"/>
</dbReference>
<name>A0A1I5JIY0_9ACTN</name>
<dbReference type="AlphaFoldDB" id="A0A1I5JIY0"/>
<keyword evidence="3" id="KW-1185">Reference proteome</keyword>
<dbReference type="OrthoDB" id="5195917at2"/>
<accession>A0A1I5JIY0</accession>
<dbReference type="PROSITE" id="PS51257">
    <property type="entry name" value="PROKAR_LIPOPROTEIN"/>
    <property type="match status" value="1"/>
</dbReference>
<organism evidence="2 3">
    <name type="scientific">Geodermatophilus dictyosporus</name>
    <dbReference type="NCBI Taxonomy" id="1523247"/>
    <lineage>
        <taxon>Bacteria</taxon>
        <taxon>Bacillati</taxon>
        <taxon>Actinomycetota</taxon>
        <taxon>Actinomycetes</taxon>
        <taxon>Geodermatophilales</taxon>
        <taxon>Geodermatophilaceae</taxon>
        <taxon>Geodermatophilus</taxon>
    </lineage>
</organism>
<gene>
    <name evidence="2" type="ORF">SAMN05660464_0793</name>
</gene>
<reference evidence="3" key="1">
    <citation type="submission" date="2016-10" db="EMBL/GenBank/DDBJ databases">
        <authorList>
            <person name="Varghese N."/>
            <person name="Submissions S."/>
        </authorList>
    </citation>
    <scope>NUCLEOTIDE SEQUENCE [LARGE SCALE GENOMIC DNA]</scope>
    <source>
        <strain evidence="3">DSM 44208</strain>
    </source>
</reference>